<dbReference type="GO" id="GO:0043709">
    <property type="term" value="P:cell adhesion involved in single-species biofilm formation"/>
    <property type="evidence" value="ECO:0007669"/>
    <property type="project" value="TreeGrafter"/>
</dbReference>
<dbReference type="CDD" id="cd01949">
    <property type="entry name" value="GGDEF"/>
    <property type="match status" value="1"/>
</dbReference>
<dbReference type="EC" id="2.7.7.65" evidence="1"/>
<reference evidence="3 4" key="1">
    <citation type="submission" date="2018-04" db="EMBL/GenBank/DDBJ databases">
        <authorList>
            <person name="Cha J.-S."/>
        </authorList>
    </citation>
    <scope>NUCLEOTIDE SEQUENCE [LARGE SCALE GENOMIC DNA]</scope>
    <source>
        <strain evidence="3 4">LMG5095</strain>
    </source>
</reference>
<dbReference type="Proteomes" id="UP000240475">
    <property type="component" value="Chromosome"/>
</dbReference>
<dbReference type="GO" id="GO:1902201">
    <property type="term" value="P:negative regulation of bacterial-type flagellum-dependent cell motility"/>
    <property type="evidence" value="ECO:0007669"/>
    <property type="project" value="TreeGrafter"/>
</dbReference>
<organism evidence="3 4">
    <name type="scientific">Pseudomonas syringae pv. atrofaciens</name>
    <dbReference type="NCBI Taxonomy" id="192087"/>
    <lineage>
        <taxon>Bacteria</taxon>
        <taxon>Pseudomonadati</taxon>
        <taxon>Pseudomonadota</taxon>
        <taxon>Gammaproteobacteria</taxon>
        <taxon>Pseudomonadales</taxon>
        <taxon>Pseudomonadaceae</taxon>
        <taxon>Pseudomonas</taxon>
        <taxon>Pseudomonas syringae</taxon>
    </lineage>
</organism>
<name>A0A0P9GQS1_PSESX</name>
<gene>
    <name evidence="3" type="ORF">DA456_24740</name>
</gene>
<dbReference type="InterPro" id="IPR050469">
    <property type="entry name" value="Diguanylate_Cyclase"/>
</dbReference>
<dbReference type="SMART" id="SM00267">
    <property type="entry name" value="GGDEF"/>
    <property type="match status" value="1"/>
</dbReference>
<evidence type="ECO:0000313" key="4">
    <source>
        <dbReference type="Proteomes" id="UP000240475"/>
    </source>
</evidence>
<dbReference type="Gene3D" id="3.30.70.270">
    <property type="match status" value="1"/>
</dbReference>
<dbReference type="PANTHER" id="PTHR45138">
    <property type="entry name" value="REGULATORY COMPONENTS OF SENSORY TRANSDUCTION SYSTEM"/>
    <property type="match status" value="1"/>
</dbReference>
<dbReference type="EMBL" id="CP028490">
    <property type="protein sequence ID" value="AVX26341.1"/>
    <property type="molecule type" value="Genomic_DNA"/>
</dbReference>
<evidence type="ECO:0000256" key="1">
    <source>
        <dbReference type="ARBA" id="ARBA00012528"/>
    </source>
</evidence>
<proteinExistence type="predicted"/>
<dbReference type="PROSITE" id="PS50887">
    <property type="entry name" value="GGDEF"/>
    <property type="match status" value="1"/>
</dbReference>
<dbReference type="SUPFAM" id="SSF55073">
    <property type="entry name" value="Nucleotide cyclase"/>
    <property type="match status" value="1"/>
</dbReference>
<dbReference type="InterPro" id="IPR029787">
    <property type="entry name" value="Nucleotide_cyclase"/>
</dbReference>
<dbReference type="Pfam" id="PF00990">
    <property type="entry name" value="GGDEF"/>
    <property type="match status" value="1"/>
</dbReference>
<comment type="catalytic activity">
    <reaction evidence="2">
        <text>2 GTP = 3',3'-c-di-GMP + 2 diphosphate</text>
        <dbReference type="Rhea" id="RHEA:24898"/>
        <dbReference type="ChEBI" id="CHEBI:33019"/>
        <dbReference type="ChEBI" id="CHEBI:37565"/>
        <dbReference type="ChEBI" id="CHEBI:58805"/>
        <dbReference type="EC" id="2.7.7.65"/>
    </reaction>
</comment>
<evidence type="ECO:0000256" key="2">
    <source>
        <dbReference type="ARBA" id="ARBA00034247"/>
    </source>
</evidence>
<dbReference type="AlphaFoldDB" id="A0A0P9GQS1"/>
<dbReference type="PANTHER" id="PTHR45138:SF9">
    <property type="entry name" value="DIGUANYLATE CYCLASE DGCM-RELATED"/>
    <property type="match status" value="1"/>
</dbReference>
<accession>A0A0P9GQS1</accession>
<dbReference type="RefSeq" id="WP_029571872.1">
    <property type="nucleotide sequence ID" value="NZ_CP028490.1"/>
</dbReference>
<sequence length="361" mass="39471">MPQRRNLKNSIFVPLKLSQLIGLFSWVISWCLNPSIDQSLDIFICCALAGAALSIIVTSNSRSMLAWRLFGIIYMASLTFLFKEQVERMGVEASMWGLVVTSLLITGMSVFFVKFIDYIAAAALIWLIMWQMDLTAVGVNHAPLFYVFLISSTLLGGCLNATFLSLVMQTMAARDRYQELSETDTLTHAPNRRALVASLNTALACAEKSSLWFAMIDLDHFKSINDTHGHDVGDNVLVGFATLLKGTKGLIAFGRLGGEEFGVILSAANATDAVHALEELLRRAQKDEAAQVPYSFSAGVASLSRMETVNDLLKEADENLYHAKRNGRKCIAFEGRIVSSSAASTMTQNQAAQSVDAPTHA</sequence>
<dbReference type="InterPro" id="IPR043128">
    <property type="entry name" value="Rev_trsase/Diguanyl_cyclase"/>
</dbReference>
<protein>
    <recommendedName>
        <fullName evidence="1">diguanylate cyclase</fullName>
        <ecNumber evidence="1">2.7.7.65</ecNumber>
    </recommendedName>
</protein>
<dbReference type="NCBIfam" id="TIGR00254">
    <property type="entry name" value="GGDEF"/>
    <property type="match status" value="1"/>
</dbReference>
<evidence type="ECO:0000313" key="3">
    <source>
        <dbReference type="EMBL" id="AVX26341.1"/>
    </source>
</evidence>
<dbReference type="InterPro" id="IPR000160">
    <property type="entry name" value="GGDEF_dom"/>
</dbReference>
<dbReference type="GO" id="GO:0052621">
    <property type="term" value="F:diguanylate cyclase activity"/>
    <property type="evidence" value="ECO:0007669"/>
    <property type="project" value="UniProtKB-EC"/>
</dbReference>
<dbReference type="GO" id="GO:0005886">
    <property type="term" value="C:plasma membrane"/>
    <property type="evidence" value="ECO:0007669"/>
    <property type="project" value="TreeGrafter"/>
</dbReference>